<evidence type="ECO:0000259" key="3">
    <source>
        <dbReference type="PROSITE" id="PS51459"/>
    </source>
</evidence>
<feature type="active site" evidence="1">
    <location>
        <position position="156"/>
    </location>
</feature>
<keyword evidence="5" id="KW-1185">Reference proteome</keyword>
<accession>F8L8N1</accession>
<dbReference type="InterPro" id="IPR036597">
    <property type="entry name" value="Fido-like_dom_sf"/>
</dbReference>
<dbReference type="eggNOG" id="COG3177">
    <property type="taxonomic scope" value="Bacteria"/>
</dbReference>
<dbReference type="HOGENOM" id="CLU_1271568_0_0_0"/>
<proteinExistence type="predicted"/>
<feature type="binding site" evidence="2">
    <location>
        <begin position="160"/>
        <end position="167"/>
    </location>
    <ligand>
        <name>ATP</name>
        <dbReference type="ChEBI" id="CHEBI:30616"/>
    </ligand>
</feature>
<dbReference type="PANTHER" id="PTHR13504:SF38">
    <property type="entry name" value="FIDO DOMAIN-CONTAINING PROTEIN"/>
    <property type="match status" value="1"/>
</dbReference>
<sequence>MTSISAVSNRTIQFLNESNYMEGIHEIDYANPTFQDPQKGHFGAFTLSQDAGRNHTPLSVKILRTWQALLGKEQQEQSGDHIDDREIGHIRGPSLQKNVRIGKHVPPSYERVPALLQCWVEDFNEDLAKNHEIYTKDDEAFANFAGSYFLRFERIHPFGDGNGRMGRLIANYISAYCNRPLLIFPAEYSLRNRYIEAHESEEAMINYFSQRIAEARS</sequence>
<evidence type="ECO:0000313" key="5">
    <source>
        <dbReference type="Proteomes" id="UP000000496"/>
    </source>
</evidence>
<dbReference type="PROSITE" id="PS51459">
    <property type="entry name" value="FIDO"/>
    <property type="match status" value="1"/>
</dbReference>
<dbReference type="PANTHER" id="PTHR13504">
    <property type="entry name" value="FIDO DOMAIN-CONTAINING PROTEIN DDB_G0283145"/>
    <property type="match status" value="1"/>
</dbReference>
<keyword evidence="2" id="KW-0067">ATP-binding</keyword>
<feature type="domain" description="Fido" evidence="3">
    <location>
        <begin position="58"/>
        <end position="214"/>
    </location>
</feature>
<dbReference type="GO" id="GO:0005524">
    <property type="term" value="F:ATP binding"/>
    <property type="evidence" value="ECO:0007669"/>
    <property type="project" value="UniProtKB-KW"/>
</dbReference>
<dbReference type="Pfam" id="PF02661">
    <property type="entry name" value="Fic"/>
    <property type="match status" value="1"/>
</dbReference>
<dbReference type="Gene3D" id="1.10.3290.10">
    <property type="entry name" value="Fido-like domain"/>
    <property type="match status" value="1"/>
</dbReference>
<dbReference type="Proteomes" id="UP000000496">
    <property type="component" value="Chromosome gsn.131"/>
</dbReference>
<protein>
    <recommendedName>
        <fullName evidence="3">Fido domain-containing protein</fullName>
    </recommendedName>
</protein>
<dbReference type="STRING" id="331113.SNE_A12950"/>
<gene>
    <name evidence="4" type="ordered locus">SNE_A12950</name>
</gene>
<reference evidence="4 5" key="2">
    <citation type="journal article" date="2011" name="Mol. Biol. Evol.">
        <title>Unity in variety--the pan-genome of the Chlamydiae.</title>
        <authorList>
            <person name="Collingro A."/>
            <person name="Tischler P."/>
            <person name="Weinmaier T."/>
            <person name="Penz T."/>
            <person name="Heinz E."/>
            <person name="Brunham R.C."/>
            <person name="Read T.D."/>
            <person name="Bavoil P.M."/>
            <person name="Sachse K."/>
            <person name="Kahane S."/>
            <person name="Friedman M.G."/>
            <person name="Rattei T."/>
            <person name="Myers G.S."/>
            <person name="Horn M."/>
        </authorList>
    </citation>
    <scope>NUCLEOTIDE SEQUENCE [LARGE SCALE GENOMIC DNA]</scope>
    <source>
        <strain evidence="5">ATCC VR-1471 / Z</strain>
    </source>
</reference>
<dbReference type="RefSeq" id="WP_013943639.1">
    <property type="nucleotide sequence ID" value="NC_015713.1"/>
</dbReference>
<evidence type="ECO:0000256" key="1">
    <source>
        <dbReference type="PIRSR" id="PIRSR640198-1"/>
    </source>
</evidence>
<dbReference type="OrthoDB" id="9814400at2"/>
<dbReference type="AlphaFoldDB" id="F8L8N1"/>
<dbReference type="InterPro" id="IPR003812">
    <property type="entry name" value="Fido"/>
</dbReference>
<dbReference type="InterPro" id="IPR040198">
    <property type="entry name" value="Fido_containing"/>
</dbReference>
<reference key="1">
    <citation type="journal article" date="2011" name="Mol. Biol. Evol.">
        <title>Unity in variety -- the pan-genome of the Chlamydiae.</title>
        <authorList>
            <person name="Collingro A."/>
            <person name="Tischler P."/>
            <person name="Weinmaier T."/>
            <person name="Penz T."/>
            <person name="Heinz E."/>
            <person name="Brunham R.C."/>
            <person name="Read T.D."/>
            <person name="Bavoil P.M."/>
            <person name="Sachse K."/>
            <person name="Kahane S."/>
            <person name="Friedman M.G."/>
            <person name="Rattei T."/>
            <person name="Myers G.S.A."/>
            <person name="Horn M."/>
        </authorList>
    </citation>
    <scope>NUCLEOTIDE SEQUENCE</scope>
    <source>
        <strain>Z</strain>
    </source>
</reference>
<evidence type="ECO:0000313" key="4">
    <source>
        <dbReference type="EMBL" id="CCB89172.1"/>
    </source>
</evidence>
<dbReference type="KEGG" id="sng:SNE_A12950"/>
<dbReference type="SUPFAM" id="SSF140931">
    <property type="entry name" value="Fic-like"/>
    <property type="match status" value="1"/>
</dbReference>
<name>F8L8N1_SIMNZ</name>
<keyword evidence="2" id="KW-0547">Nucleotide-binding</keyword>
<evidence type="ECO:0000256" key="2">
    <source>
        <dbReference type="PIRSR" id="PIRSR640198-2"/>
    </source>
</evidence>
<dbReference type="EMBL" id="FR872582">
    <property type="protein sequence ID" value="CCB89172.1"/>
    <property type="molecule type" value="Genomic_DNA"/>
</dbReference>
<organism evidence="4 5">
    <name type="scientific">Simkania negevensis (strain ATCC VR-1471 / DSM 27360 / Z)</name>
    <dbReference type="NCBI Taxonomy" id="331113"/>
    <lineage>
        <taxon>Bacteria</taxon>
        <taxon>Pseudomonadati</taxon>
        <taxon>Chlamydiota</taxon>
        <taxon>Chlamydiia</taxon>
        <taxon>Parachlamydiales</taxon>
        <taxon>Simkaniaceae</taxon>
        <taxon>Simkania</taxon>
    </lineage>
</organism>